<evidence type="ECO:0000256" key="4">
    <source>
        <dbReference type="ARBA" id="ARBA00022692"/>
    </source>
</evidence>
<proteinExistence type="inferred from homology"/>
<keyword evidence="3" id="KW-0813">Transport</keyword>
<dbReference type="Proteomes" id="UP000473278">
    <property type="component" value="Unassembled WGS sequence"/>
</dbReference>
<dbReference type="RefSeq" id="WP_165138352.1">
    <property type="nucleotide sequence ID" value="NZ_JAALLT010000001.1"/>
</dbReference>
<evidence type="ECO:0000259" key="9">
    <source>
        <dbReference type="Pfam" id="PF03522"/>
    </source>
</evidence>
<keyword evidence="6 7" id="KW-0472">Membrane</keyword>
<feature type="transmembrane region" description="Helical" evidence="7">
    <location>
        <begin position="102"/>
        <end position="126"/>
    </location>
</feature>
<dbReference type="GO" id="GO:0015377">
    <property type="term" value="F:chloride:monoatomic cation symporter activity"/>
    <property type="evidence" value="ECO:0007669"/>
    <property type="project" value="InterPro"/>
</dbReference>
<comment type="caution">
    <text evidence="10">The sequence shown here is derived from an EMBL/GenBank/DDBJ whole genome shotgun (WGS) entry which is preliminary data.</text>
</comment>
<dbReference type="FunFam" id="1.20.1740.10:FF:000013">
    <property type="entry name" value="Solute carrier family 12 member"/>
    <property type="match status" value="1"/>
</dbReference>
<evidence type="ECO:0000256" key="1">
    <source>
        <dbReference type="ARBA" id="ARBA00004141"/>
    </source>
</evidence>
<keyword evidence="11" id="KW-1185">Reference proteome</keyword>
<organism evidence="10 11">
    <name type="scientific">Halalkalibaculum roseum</name>
    <dbReference type="NCBI Taxonomy" id="2709311"/>
    <lineage>
        <taxon>Bacteria</taxon>
        <taxon>Pseudomonadati</taxon>
        <taxon>Balneolota</taxon>
        <taxon>Balneolia</taxon>
        <taxon>Balneolales</taxon>
        <taxon>Balneolaceae</taxon>
        <taxon>Halalkalibaculum</taxon>
    </lineage>
</organism>
<keyword evidence="4 7" id="KW-0812">Transmembrane</keyword>
<feature type="transmembrane region" description="Helical" evidence="7">
    <location>
        <begin position="21"/>
        <end position="44"/>
    </location>
</feature>
<dbReference type="InterPro" id="IPR004841">
    <property type="entry name" value="AA-permease/SLC12A_dom"/>
</dbReference>
<comment type="similarity">
    <text evidence="2">Belongs to the SLC12A transporter family.</text>
</comment>
<feature type="domain" description="SLC12A transporter C-terminal" evidence="9">
    <location>
        <begin position="600"/>
        <end position="667"/>
    </location>
</feature>
<evidence type="ECO:0000256" key="6">
    <source>
        <dbReference type="ARBA" id="ARBA00023136"/>
    </source>
</evidence>
<feature type="transmembrane region" description="Helical" evidence="7">
    <location>
        <begin position="394"/>
        <end position="427"/>
    </location>
</feature>
<reference evidence="10 11" key="1">
    <citation type="submission" date="2020-02" db="EMBL/GenBank/DDBJ databases">
        <title>Balneolaceae bacterium YR4-1, complete genome.</title>
        <authorList>
            <person name="Li Y."/>
            <person name="Wu S."/>
        </authorList>
    </citation>
    <scope>NUCLEOTIDE SEQUENCE [LARGE SCALE GENOMIC DNA]</scope>
    <source>
        <strain evidence="10 11">YR4-1</strain>
    </source>
</reference>
<evidence type="ECO:0000313" key="10">
    <source>
        <dbReference type="EMBL" id="NGP75230.1"/>
    </source>
</evidence>
<dbReference type="PANTHER" id="PTHR11827:SF72">
    <property type="entry name" value="GH08340P"/>
    <property type="match status" value="1"/>
</dbReference>
<evidence type="ECO:0000313" key="11">
    <source>
        <dbReference type="Proteomes" id="UP000473278"/>
    </source>
</evidence>
<feature type="transmembrane region" description="Helical" evidence="7">
    <location>
        <begin position="56"/>
        <end position="81"/>
    </location>
</feature>
<dbReference type="Pfam" id="PF00324">
    <property type="entry name" value="AA_permease"/>
    <property type="match status" value="1"/>
</dbReference>
<evidence type="ECO:0000256" key="5">
    <source>
        <dbReference type="ARBA" id="ARBA00022989"/>
    </source>
</evidence>
<feature type="transmembrane region" description="Helical" evidence="7">
    <location>
        <begin position="276"/>
        <end position="300"/>
    </location>
</feature>
<name>A0A6M1SQY7_9BACT</name>
<feature type="transmembrane region" description="Helical" evidence="7">
    <location>
        <begin position="163"/>
        <end position="182"/>
    </location>
</feature>
<feature type="transmembrane region" description="Helical" evidence="7">
    <location>
        <begin position="138"/>
        <end position="156"/>
    </location>
</feature>
<gene>
    <name evidence="10" type="ORF">G3570_01185</name>
</gene>
<feature type="transmembrane region" description="Helical" evidence="7">
    <location>
        <begin position="236"/>
        <end position="256"/>
    </location>
</feature>
<sequence>MKNPFRRSSPDKEYVISPQKGGLGTFGGVFTPSILTILGVIMYLRFGWVVGNVGLIGTLLIVTISTSITFLTALSIAAIATDQRVRIGGAYYMISRSLGIESGGAIGIPLYLAQALSVALYTVGFAESVVGVFPTLDIKIVGVITTIGVAILALVSAKAAIRAQYFIMFGILLSLLSLLFGSPIEQSNIEMWGAADRHSEGFWVVFAVFFPAVTGIMAGVNMSGDLENPAKSIPRGTFAAIGVGYVIYMALPIILAHRADALTLIEDPLIMRKMSYWGDAILIGVWGATLSSAVGSILGAPRVLQALARDGVLPRWLRWLGRGDGEDDSPRAGTVLTLGVALAAVWFGNLNIIAPILTMFFLTTYGVLNITAGIERLLNSPSFRPKFKVHWALSMLGALGCISVMFLINAVATGIAFLFVIIIYIWLQRRELEAAWGDVRRGIWMAITRAGLMRMGTEQESKTWRPHPLVLSGAPTNRWHLIDFASALTHNRGILTVATVLTDENISAERKNNMESNIRDFLAKRSVQALVRVTTAPDPFEGAERLIESYGLGALVPNTVILGDSENKNIREQYCKMIATFHRQKRNVLVVHENKEMGFSERKRIDIWWGGLQGNGGLMMILAYLLQSSRTWWDTEVRIKMVVQDEKAAEDANRNLVRIVDQIRTGAKTEVLVSEGRSFNEILHESSKDADLVLLGMAEPDKDFISYYENIQQRLKGLPTTVLVLAAEGISFGEVLMQQDSYHED</sequence>
<comment type="subcellular location">
    <subcellularLocation>
        <location evidence="1">Membrane</location>
        <topology evidence="1">Multi-pass membrane protein</topology>
    </subcellularLocation>
</comment>
<evidence type="ECO:0000256" key="2">
    <source>
        <dbReference type="ARBA" id="ARBA00010593"/>
    </source>
</evidence>
<feature type="transmembrane region" description="Helical" evidence="7">
    <location>
        <begin position="352"/>
        <end position="374"/>
    </location>
</feature>
<protein>
    <submittedName>
        <fullName evidence="10">Amino acid permease</fullName>
    </submittedName>
</protein>
<dbReference type="Gene3D" id="1.20.1740.10">
    <property type="entry name" value="Amino acid/polyamine transporter I"/>
    <property type="match status" value="1"/>
</dbReference>
<dbReference type="InterPro" id="IPR004842">
    <property type="entry name" value="SLC12A_fam"/>
</dbReference>
<accession>A0A6M1SQY7</accession>
<dbReference type="PANTHER" id="PTHR11827">
    <property type="entry name" value="SOLUTE CARRIER FAMILY 12, CATION COTRANSPORTERS"/>
    <property type="match status" value="1"/>
</dbReference>
<dbReference type="EMBL" id="JAALLT010000001">
    <property type="protein sequence ID" value="NGP75230.1"/>
    <property type="molecule type" value="Genomic_DNA"/>
</dbReference>
<dbReference type="InterPro" id="IPR018491">
    <property type="entry name" value="SLC12_C"/>
</dbReference>
<feature type="domain" description="Amino acid permease/ SLC12A" evidence="8">
    <location>
        <begin position="29"/>
        <end position="437"/>
    </location>
</feature>
<dbReference type="GO" id="GO:0016020">
    <property type="term" value="C:membrane"/>
    <property type="evidence" value="ECO:0007669"/>
    <property type="project" value="UniProtKB-SubCell"/>
</dbReference>
<evidence type="ECO:0000256" key="7">
    <source>
        <dbReference type="SAM" id="Phobius"/>
    </source>
</evidence>
<dbReference type="AlphaFoldDB" id="A0A6M1SQY7"/>
<feature type="transmembrane region" description="Helical" evidence="7">
    <location>
        <begin position="202"/>
        <end position="224"/>
    </location>
</feature>
<dbReference type="Pfam" id="PF03522">
    <property type="entry name" value="SLC12"/>
    <property type="match status" value="2"/>
</dbReference>
<keyword evidence="5 7" id="KW-1133">Transmembrane helix</keyword>
<evidence type="ECO:0000256" key="3">
    <source>
        <dbReference type="ARBA" id="ARBA00022448"/>
    </source>
</evidence>
<feature type="domain" description="SLC12A transporter C-terminal" evidence="9">
    <location>
        <begin position="479"/>
        <end position="599"/>
    </location>
</feature>
<evidence type="ECO:0000259" key="8">
    <source>
        <dbReference type="Pfam" id="PF00324"/>
    </source>
</evidence>